<comment type="caution">
    <text evidence="9">The sequence shown here is derived from an EMBL/GenBank/DDBJ whole genome shotgun (WGS) entry which is preliminary data.</text>
</comment>
<evidence type="ECO:0000256" key="3">
    <source>
        <dbReference type="ARBA" id="ARBA00022692"/>
    </source>
</evidence>
<dbReference type="EMBL" id="BJMM01000004">
    <property type="protein sequence ID" value="GEB48896.1"/>
    <property type="molecule type" value="Genomic_DNA"/>
</dbReference>
<evidence type="ECO:0000256" key="7">
    <source>
        <dbReference type="SAM" id="Phobius"/>
    </source>
</evidence>
<evidence type="ECO:0000256" key="4">
    <source>
        <dbReference type="ARBA" id="ARBA00022989"/>
    </source>
</evidence>
<evidence type="ECO:0000313" key="9">
    <source>
        <dbReference type="EMBL" id="GEB48896.1"/>
    </source>
</evidence>
<gene>
    <name evidence="9" type="ORF">SCA03_14470</name>
</gene>
<feature type="transmembrane region" description="Helical" evidence="7">
    <location>
        <begin position="41"/>
        <end position="62"/>
    </location>
</feature>
<feature type="transmembrane region" description="Helical" evidence="7">
    <location>
        <begin position="269"/>
        <end position="289"/>
    </location>
</feature>
<keyword evidence="4 7" id="KW-1133">Transmembrane helix</keyword>
<comment type="subcellular location">
    <subcellularLocation>
        <location evidence="1">Cell membrane</location>
        <topology evidence="1">Multi-pass membrane protein</topology>
    </subcellularLocation>
</comment>
<dbReference type="GO" id="GO:0005886">
    <property type="term" value="C:plasma membrane"/>
    <property type="evidence" value="ECO:0007669"/>
    <property type="project" value="UniProtKB-SubCell"/>
</dbReference>
<dbReference type="Proteomes" id="UP000319210">
    <property type="component" value="Unassembled WGS sequence"/>
</dbReference>
<evidence type="ECO:0000313" key="10">
    <source>
        <dbReference type="Proteomes" id="UP000319210"/>
    </source>
</evidence>
<feature type="region of interest" description="Disordered" evidence="6">
    <location>
        <begin position="1"/>
        <end position="39"/>
    </location>
</feature>
<proteinExistence type="predicted"/>
<feature type="compositionally biased region" description="Basic residues" evidence="6">
    <location>
        <begin position="22"/>
        <end position="39"/>
    </location>
</feature>
<reference evidence="9 10" key="1">
    <citation type="submission" date="2019-06" db="EMBL/GenBank/DDBJ databases">
        <title>Whole genome shotgun sequence of Streptomyces cacaoi subsp. cacaoi NBRC 12748.</title>
        <authorList>
            <person name="Hosoyama A."/>
            <person name="Uohara A."/>
            <person name="Ohji S."/>
            <person name="Ichikawa N."/>
        </authorList>
    </citation>
    <scope>NUCLEOTIDE SEQUENCE [LARGE SCALE GENOMIC DNA]</scope>
    <source>
        <strain evidence="9 10">NBRC 12748</strain>
    </source>
</reference>
<keyword evidence="5 7" id="KW-0472">Membrane</keyword>
<protein>
    <submittedName>
        <fullName evidence="9">Membrane protein</fullName>
    </submittedName>
</protein>
<evidence type="ECO:0000256" key="6">
    <source>
        <dbReference type="SAM" id="MobiDB-lite"/>
    </source>
</evidence>
<sequence>MTQPDSSPHVPPARKAPALAKGRGRHRAPRGTRQGGGRRRAALPAVLVTACAAVLAVLALYGTDLATDSTHDLHIPGGGSTTLLRSVLFVALCIQLGEIAGRRLARDVAASLPGGPATPGVADPSGNGPRQPREWAAGAAFAGMIAALGLASMAAAGDGTLTAGLPELSEIYATRDGLLAFLEANGFLLAALCVFLGRPVWAAVPLAGVVLGEALRAHPEADTPAIGVCLTLVHLTSTVLWTGGLIHALRTMRAWHGQPGAARALLAAYAKRAFWLFLAICVTGTFSTLRRLPLDAALSSAYGRTLLVKLAVVALVAVCALVARRVLMRDRTRLTYTEVLRPTAWELAFLSAVLVLSALLTVAPVPPRT</sequence>
<evidence type="ECO:0000259" key="8">
    <source>
        <dbReference type="Pfam" id="PF05425"/>
    </source>
</evidence>
<feature type="transmembrane region" description="Helical" evidence="7">
    <location>
        <begin position="135"/>
        <end position="157"/>
    </location>
</feature>
<organism evidence="9 10">
    <name type="scientific">Streptomyces cacaoi</name>
    <dbReference type="NCBI Taxonomy" id="1898"/>
    <lineage>
        <taxon>Bacteria</taxon>
        <taxon>Bacillati</taxon>
        <taxon>Actinomycetota</taxon>
        <taxon>Actinomycetes</taxon>
        <taxon>Kitasatosporales</taxon>
        <taxon>Streptomycetaceae</taxon>
        <taxon>Streptomyces</taxon>
    </lineage>
</organism>
<feature type="transmembrane region" description="Helical" evidence="7">
    <location>
        <begin position="344"/>
        <end position="365"/>
    </location>
</feature>
<feature type="transmembrane region" description="Helical" evidence="7">
    <location>
        <begin position="225"/>
        <end position="249"/>
    </location>
</feature>
<dbReference type="PANTHER" id="PTHR34820:SF4">
    <property type="entry name" value="INNER MEMBRANE PROTEIN YEBZ"/>
    <property type="match status" value="1"/>
</dbReference>
<keyword evidence="10" id="KW-1185">Reference proteome</keyword>
<dbReference type="GO" id="GO:0006825">
    <property type="term" value="P:copper ion transport"/>
    <property type="evidence" value="ECO:0007669"/>
    <property type="project" value="InterPro"/>
</dbReference>
<feature type="transmembrane region" description="Helical" evidence="7">
    <location>
        <begin position="177"/>
        <end position="195"/>
    </location>
</feature>
<dbReference type="AlphaFoldDB" id="A0A4Y3QU15"/>
<dbReference type="OrthoDB" id="4270482at2"/>
<feature type="transmembrane region" description="Helical" evidence="7">
    <location>
        <begin position="301"/>
        <end position="323"/>
    </location>
</feature>
<keyword evidence="3 7" id="KW-0812">Transmembrane</keyword>
<dbReference type="RefSeq" id="WP_078874860.1">
    <property type="nucleotide sequence ID" value="NZ_BJMM01000004.1"/>
</dbReference>
<keyword evidence="2" id="KW-1003">Cell membrane</keyword>
<evidence type="ECO:0000256" key="2">
    <source>
        <dbReference type="ARBA" id="ARBA00022475"/>
    </source>
</evidence>
<accession>A0A4Y3QU15</accession>
<dbReference type="InterPro" id="IPR032694">
    <property type="entry name" value="CopC/D"/>
</dbReference>
<dbReference type="PANTHER" id="PTHR34820">
    <property type="entry name" value="INNER MEMBRANE PROTEIN YEBZ"/>
    <property type="match status" value="1"/>
</dbReference>
<dbReference type="InterPro" id="IPR008457">
    <property type="entry name" value="Cu-R_CopD_dom"/>
</dbReference>
<name>A0A4Y3QU15_STRCI</name>
<evidence type="ECO:0000256" key="5">
    <source>
        <dbReference type="ARBA" id="ARBA00023136"/>
    </source>
</evidence>
<dbReference type="Pfam" id="PF05425">
    <property type="entry name" value="CopD"/>
    <property type="match status" value="1"/>
</dbReference>
<evidence type="ECO:0000256" key="1">
    <source>
        <dbReference type="ARBA" id="ARBA00004651"/>
    </source>
</evidence>
<feature type="domain" description="Copper resistance protein D" evidence="8">
    <location>
        <begin position="264"/>
        <end position="360"/>
    </location>
</feature>